<gene>
    <name evidence="2" type="ORF">C7S16_6762</name>
</gene>
<evidence type="ECO:0000313" key="3">
    <source>
        <dbReference type="Proteomes" id="UP001272137"/>
    </source>
</evidence>
<dbReference type="Proteomes" id="UP001272137">
    <property type="component" value="Unassembled WGS sequence"/>
</dbReference>
<organism evidence="2 3">
    <name type="scientific">Burkholderia thailandensis</name>
    <dbReference type="NCBI Taxonomy" id="57975"/>
    <lineage>
        <taxon>Bacteria</taxon>
        <taxon>Pseudomonadati</taxon>
        <taxon>Pseudomonadota</taxon>
        <taxon>Betaproteobacteria</taxon>
        <taxon>Burkholderiales</taxon>
        <taxon>Burkholderiaceae</taxon>
        <taxon>Burkholderia</taxon>
        <taxon>pseudomallei group</taxon>
    </lineage>
</organism>
<feature type="compositionally biased region" description="Polar residues" evidence="1">
    <location>
        <begin position="11"/>
        <end position="22"/>
    </location>
</feature>
<name>A0AAW9CWR6_BURTH</name>
<feature type="region of interest" description="Disordered" evidence="1">
    <location>
        <begin position="1"/>
        <end position="22"/>
    </location>
</feature>
<evidence type="ECO:0000313" key="2">
    <source>
        <dbReference type="EMBL" id="MDW9253262.1"/>
    </source>
</evidence>
<comment type="caution">
    <text evidence="2">The sequence shown here is derived from an EMBL/GenBank/DDBJ whole genome shotgun (WGS) entry which is preliminary data.</text>
</comment>
<dbReference type="EMBL" id="QXCT01000001">
    <property type="protein sequence ID" value="MDW9253262.1"/>
    <property type="molecule type" value="Genomic_DNA"/>
</dbReference>
<accession>A0AAW9CWR6</accession>
<protein>
    <submittedName>
        <fullName evidence="2">Uncharacterized protein</fullName>
    </submittedName>
</protein>
<reference evidence="2" key="1">
    <citation type="submission" date="2018-08" db="EMBL/GenBank/DDBJ databases">
        <title>Identification of Burkholderia cepacia strains that express a Burkholderia pseudomallei-like capsular polysaccharide.</title>
        <authorList>
            <person name="Burtnick M.N."/>
            <person name="Vongsouvath M."/>
            <person name="Newton P."/>
            <person name="Wuthiekanun V."/>
            <person name="Limmathurotsakul D."/>
            <person name="Brett P.J."/>
            <person name="Chantratita N."/>
            <person name="Dance D.A."/>
        </authorList>
    </citation>
    <scope>NUCLEOTIDE SEQUENCE</scope>
    <source>
        <strain evidence="2">SBXCC001</strain>
    </source>
</reference>
<sequence>MTDIADKFMGSQKNGATASNRRAVSRPLSWFMLIARR</sequence>
<dbReference type="AlphaFoldDB" id="A0AAW9CWR6"/>
<proteinExistence type="predicted"/>
<evidence type="ECO:0000256" key="1">
    <source>
        <dbReference type="SAM" id="MobiDB-lite"/>
    </source>
</evidence>